<evidence type="ECO:0000313" key="5">
    <source>
        <dbReference type="Proteomes" id="UP000278334"/>
    </source>
</evidence>
<organism evidence="3 4">
    <name type="scientific">Bathymodiolus thermophilus thioautotrophic gill symbiont</name>
    <dbReference type="NCBI Taxonomy" id="2360"/>
    <lineage>
        <taxon>Bacteria</taxon>
        <taxon>Pseudomonadati</taxon>
        <taxon>Pseudomonadota</taxon>
        <taxon>Gammaproteobacteria</taxon>
        <taxon>sulfur-oxidizing symbionts</taxon>
    </lineage>
</organism>
<proteinExistence type="predicted"/>
<dbReference type="SUPFAM" id="SSF110857">
    <property type="entry name" value="Gamma-glutamyl cyclotransferase-like"/>
    <property type="match status" value="1"/>
</dbReference>
<reference evidence="3" key="2">
    <citation type="journal article" date="2017" name="Stand. Genomic Sci.">
        <title>Genome sequence of the sulfur-oxidizing Bathymodiolus thermophilus gill endosymbiont.</title>
        <authorList>
            <person name="Ponnudurai R."/>
            <person name="Sayavedra L."/>
            <person name="Kleiner M."/>
            <person name="Heiden S.E."/>
            <person name="Thurmer A."/>
            <person name="Felbeck H."/>
            <person name="Schluter R."/>
            <person name="Sievert S.M."/>
            <person name="Daniel R."/>
            <person name="Schweder T."/>
            <person name="Markert S."/>
        </authorList>
    </citation>
    <scope>NUCLEOTIDE SEQUENCE</scope>
    <source>
        <strain evidence="3">BAT/CrabSpa'14</strain>
    </source>
</reference>
<dbReference type="GO" id="GO:0016874">
    <property type="term" value="F:ligase activity"/>
    <property type="evidence" value="ECO:0007669"/>
    <property type="project" value="UniProtKB-KW"/>
</dbReference>
<dbReference type="Pfam" id="PF06094">
    <property type="entry name" value="GGACT"/>
    <property type="match status" value="1"/>
</dbReference>
<keyword evidence="3" id="KW-0436">Ligase</keyword>
<gene>
    <name evidence="3" type="ORF">BGC33_09890</name>
    <name evidence="2" type="ORF">MS2017_0540</name>
</gene>
<dbReference type="Proteomes" id="UP000278334">
    <property type="component" value="Chromosome"/>
</dbReference>
<dbReference type="CDD" id="cd06661">
    <property type="entry name" value="GGCT_like"/>
    <property type="match status" value="1"/>
</dbReference>
<dbReference type="AlphaFoldDB" id="A0A1J5UEB6"/>
<evidence type="ECO:0000313" key="3">
    <source>
        <dbReference type="EMBL" id="OIR24261.1"/>
    </source>
</evidence>
<dbReference type="RefSeq" id="WP_071564827.1">
    <property type="nucleotide sequence ID" value="NZ_CP024634.1"/>
</dbReference>
<dbReference type="EMBL" id="CP024634">
    <property type="protein sequence ID" value="AYQ56279.1"/>
    <property type="molecule type" value="Genomic_DNA"/>
</dbReference>
<reference evidence="4" key="1">
    <citation type="submission" date="2016-09" db="EMBL/GenBank/DDBJ databases">
        <title>Genome Sequence of Bathymodiolus thermophilus sulfur-oxidizing gill endosymbiont.</title>
        <authorList>
            <person name="Ponnudurai R."/>
            <person name="Kleiner M."/>
            <person name="Sayavedra L."/>
            <person name="Thuermer A."/>
            <person name="Felbeck H."/>
            <person name="Schlueter R."/>
            <person name="Schweder T."/>
            <person name="Markert S."/>
        </authorList>
    </citation>
    <scope>NUCLEOTIDE SEQUENCE [LARGE SCALE GENOMIC DNA]</scope>
    <source>
        <strain evidence="4">BAT/CrabSpa'14</strain>
    </source>
</reference>
<dbReference type="KEGG" id="bthg:MS2017_0540"/>
<sequence>MQSNTILLFSYGTLQDTSVQIETFGRELTGYDDQLLGYKLAKIAIQDQKVVALSREAYHPIAVVSQSERISGKVFEISAEELAQSDQYEVADYQRVLGKMASGTPAWAYVAA</sequence>
<evidence type="ECO:0000313" key="4">
    <source>
        <dbReference type="Proteomes" id="UP000182798"/>
    </source>
</evidence>
<evidence type="ECO:0000259" key="1">
    <source>
        <dbReference type="Pfam" id="PF06094"/>
    </source>
</evidence>
<dbReference type="OrthoDB" id="9798388at2"/>
<dbReference type="EMBL" id="MIQH01000752">
    <property type="protein sequence ID" value="OIR24261.1"/>
    <property type="molecule type" value="Genomic_DNA"/>
</dbReference>
<dbReference type="InterPro" id="IPR013024">
    <property type="entry name" value="GGCT-like"/>
</dbReference>
<dbReference type="Gene3D" id="3.10.490.10">
    <property type="entry name" value="Gamma-glutamyl cyclotransferase-like"/>
    <property type="match status" value="1"/>
</dbReference>
<feature type="domain" description="Gamma-glutamylcyclotransferase AIG2-like" evidence="1">
    <location>
        <begin position="8"/>
        <end position="111"/>
    </location>
</feature>
<dbReference type="Proteomes" id="UP000182798">
    <property type="component" value="Unassembled WGS sequence"/>
</dbReference>
<reference evidence="2 5" key="3">
    <citation type="submission" date="2017-11" db="EMBL/GenBank/DDBJ databases">
        <title>Genome sequence of the bacterial symbiont EPR9N from a vent mussel Bathymodiolus thermophilus.</title>
        <authorList>
            <person name="Won Y.-J."/>
        </authorList>
    </citation>
    <scope>NUCLEOTIDE SEQUENCE [LARGE SCALE GENOMIC DNA]</scope>
    <source>
        <strain evidence="2 5">EPR9N</strain>
    </source>
</reference>
<dbReference type="InterPro" id="IPR036568">
    <property type="entry name" value="GGCT-like_sf"/>
</dbReference>
<protein>
    <submittedName>
        <fullName evidence="2">AIG2 family protein</fullName>
    </submittedName>
    <submittedName>
        <fullName evidence="3">UDP-N-acetylmuramate--alanine ligase</fullName>
    </submittedName>
</protein>
<name>A0A1J5UEB6_9GAMM</name>
<accession>A0A1J5UEB6</accession>
<evidence type="ECO:0000313" key="2">
    <source>
        <dbReference type="EMBL" id="AYQ56279.1"/>
    </source>
</evidence>
<dbReference type="InterPro" id="IPR009288">
    <property type="entry name" value="AIG2-like_dom"/>
</dbReference>